<name>A0A1G9F438_9ACTN</name>
<evidence type="ECO:0000313" key="2">
    <source>
        <dbReference type="Proteomes" id="UP000198662"/>
    </source>
</evidence>
<reference evidence="2" key="1">
    <citation type="submission" date="2016-10" db="EMBL/GenBank/DDBJ databases">
        <authorList>
            <person name="Varghese N."/>
            <person name="Submissions S."/>
        </authorList>
    </citation>
    <scope>NUCLEOTIDE SEQUENCE [LARGE SCALE GENOMIC DNA]</scope>
    <source>
        <strain evidence="2">CGMCC 4.3147</strain>
    </source>
</reference>
<dbReference type="InterPro" id="IPR012467">
    <property type="entry name" value="DUF1684"/>
</dbReference>
<protein>
    <recommendedName>
        <fullName evidence="3">DUF1684 domain-containing protein</fullName>
    </recommendedName>
</protein>
<dbReference type="PANTHER" id="PTHR41913">
    <property type="entry name" value="DUF1684 DOMAIN-CONTAINING PROTEIN"/>
    <property type="match status" value="1"/>
</dbReference>
<dbReference type="Proteomes" id="UP000198662">
    <property type="component" value="Unassembled WGS sequence"/>
</dbReference>
<keyword evidence="2" id="KW-1185">Reference proteome</keyword>
<organism evidence="1 2">
    <name type="scientific">Glycomyces sambucus</name>
    <dbReference type="NCBI Taxonomy" id="380244"/>
    <lineage>
        <taxon>Bacteria</taxon>
        <taxon>Bacillati</taxon>
        <taxon>Actinomycetota</taxon>
        <taxon>Actinomycetes</taxon>
        <taxon>Glycomycetales</taxon>
        <taxon>Glycomycetaceae</taxon>
        <taxon>Glycomyces</taxon>
    </lineage>
</organism>
<dbReference type="EMBL" id="FNGF01000002">
    <property type="protein sequence ID" value="SDK83110.1"/>
    <property type="molecule type" value="Genomic_DNA"/>
</dbReference>
<accession>A0A1G9F438</accession>
<sequence>MTDDFTRDWRAWHARREAALAEPHGWLSLTAFHWLDGDPARLDGLPGLWSSDGDAVTVTAAAADRLIADGAPVEGTAEFKTPAGVAWIDYGDKRLELAPRGGRHAVRVRDPQAPTRTGFTGVPAYDPDPAWVVTGDFTADPDRVEVGSVRAGVDQSLDALGTVRFDLAGETQELVAADAGNGRLWLLFRDPTNGDTTASFRQLTTAAPAADGTVALDFNRSMNMPCAFTEFGTCPLPPGPNRLTVAVTAGEREPA</sequence>
<dbReference type="STRING" id="380244.SAMN05216298_1553"/>
<dbReference type="Pfam" id="PF07920">
    <property type="entry name" value="DUF1684"/>
    <property type="match status" value="1"/>
</dbReference>
<evidence type="ECO:0008006" key="3">
    <source>
        <dbReference type="Google" id="ProtNLM"/>
    </source>
</evidence>
<proteinExistence type="predicted"/>
<dbReference type="OrthoDB" id="5493262at2"/>
<dbReference type="RefSeq" id="WP_091047728.1">
    <property type="nucleotide sequence ID" value="NZ_FNGF01000002.1"/>
</dbReference>
<dbReference type="PANTHER" id="PTHR41913:SF1">
    <property type="entry name" value="DUF1684 DOMAIN-CONTAINING PROTEIN"/>
    <property type="match status" value="1"/>
</dbReference>
<evidence type="ECO:0000313" key="1">
    <source>
        <dbReference type="EMBL" id="SDK83110.1"/>
    </source>
</evidence>
<dbReference type="AlphaFoldDB" id="A0A1G9F438"/>
<gene>
    <name evidence="1" type="ORF">SAMN05216298_1553</name>
</gene>